<dbReference type="AlphaFoldDB" id="A0A164MTZ2"/>
<dbReference type="EMBL" id="LRGB01002951">
    <property type="protein sequence ID" value="KZS05359.1"/>
    <property type="molecule type" value="Genomic_DNA"/>
</dbReference>
<keyword evidence="2" id="KW-1185">Reference proteome</keyword>
<evidence type="ECO:0008006" key="3">
    <source>
        <dbReference type="Google" id="ProtNLM"/>
    </source>
</evidence>
<gene>
    <name evidence="1" type="ORF">APZ42_031470</name>
</gene>
<organism evidence="1 2">
    <name type="scientific">Daphnia magna</name>
    <dbReference type="NCBI Taxonomy" id="35525"/>
    <lineage>
        <taxon>Eukaryota</taxon>
        <taxon>Metazoa</taxon>
        <taxon>Ecdysozoa</taxon>
        <taxon>Arthropoda</taxon>
        <taxon>Crustacea</taxon>
        <taxon>Branchiopoda</taxon>
        <taxon>Diplostraca</taxon>
        <taxon>Cladocera</taxon>
        <taxon>Anomopoda</taxon>
        <taxon>Daphniidae</taxon>
        <taxon>Daphnia</taxon>
    </lineage>
</organism>
<accession>A0A164MTZ2</accession>
<evidence type="ECO:0000313" key="1">
    <source>
        <dbReference type="EMBL" id="KZS05359.1"/>
    </source>
</evidence>
<protein>
    <recommendedName>
        <fullName evidence="3">Cc8K15.2-like protein</fullName>
    </recommendedName>
</protein>
<name>A0A164MTZ2_9CRUS</name>
<dbReference type="Proteomes" id="UP000076858">
    <property type="component" value="Unassembled WGS sequence"/>
</dbReference>
<proteinExistence type="predicted"/>
<evidence type="ECO:0000313" key="2">
    <source>
        <dbReference type="Proteomes" id="UP000076858"/>
    </source>
</evidence>
<sequence length="232" mass="26081">MGKTRIKNKDWLHAHGTESSLSIGTKLPLKRAVMKRYLTGNIDDRVAVLVSGKPQIESPKLLGIPVIPDSTGVAQHRAIVDLLEDWGILKNVIGLCFHTTASNTGRLKSSATIIESTVGHSVLWLACRHHVYELHVKHVSDSIIGKRNSPSEALFVRFQKEWPNIDQDHTNLSLFDFDLDVELQNIAHSVVDWGTERLENETIPREDYRELLQLTVLFLGGSVYPFSFRKPG</sequence>
<comment type="caution">
    <text evidence="1">The sequence shown here is derived from an EMBL/GenBank/DDBJ whole genome shotgun (WGS) entry which is preliminary data.</text>
</comment>
<dbReference type="OrthoDB" id="6376573at2759"/>
<reference evidence="1 2" key="1">
    <citation type="submission" date="2016-03" db="EMBL/GenBank/DDBJ databases">
        <title>EvidentialGene: Evidence-directed Construction of Genes on Genomes.</title>
        <authorList>
            <person name="Gilbert D.G."/>
            <person name="Choi J.-H."/>
            <person name="Mockaitis K."/>
            <person name="Colbourne J."/>
            <person name="Pfrender M."/>
        </authorList>
    </citation>
    <scope>NUCLEOTIDE SEQUENCE [LARGE SCALE GENOMIC DNA]</scope>
    <source>
        <strain evidence="1 2">Xinb3</strain>
        <tissue evidence="1">Complete organism</tissue>
    </source>
</reference>